<evidence type="ECO:0000256" key="2">
    <source>
        <dbReference type="ARBA" id="ARBA00009072"/>
    </source>
</evidence>
<feature type="compositionally biased region" description="Pro residues" evidence="4">
    <location>
        <begin position="457"/>
        <end position="468"/>
    </location>
</feature>
<evidence type="ECO:0000256" key="1">
    <source>
        <dbReference type="ARBA" id="ARBA00004123"/>
    </source>
</evidence>
<sequence length="486" mass="53359">MAEFALLLLNRYGVSRPRSVISDSTSLMASTPVAAGALKVFSERSERQVAISNQAKKSKPSKAKVLEEEEFVEKVEKIIERDFFPYLDEVKKRNNYLDALDSEDSVRIAEAEKQLEAASTRLIGTPSKGDWDDEDWVRSTPGPSTSNAKPQTHSELVKKSIEGVSLSKFLAGNTSEDNESFSEIMEKQEAARRKKLHWIYKHENSENDSADRALMPPPSAPLALESKPLDTWKYKVHNAVMYNPEGAPLTEEEVRNVKESQPKIQHGNTRLIANPWPKTTPLGSTPSKSGDSKEKGADEFWNGAGKVGVDGKASWETASPKVRGFSFVATPSPRPGVGESPLMTWGEVDSTPYLIVEESSSKFKMKAPSEREQLALSLAEKSKATKKKNNAIKAAQDNLANLSVPQSPSFSGLSPAAKRLGLGKLGIIRGSDKRLMASYTPGRDKRKIDSTRTVSPYPSPAPDTPTPKTPVVDILTKSKVRASDFF</sequence>
<feature type="region of interest" description="Disordered" evidence="4">
    <location>
        <begin position="436"/>
        <end position="473"/>
    </location>
</feature>
<protein>
    <submittedName>
        <fullName evidence="6">Splicing factor ESS-2 homolog</fullName>
    </submittedName>
</protein>
<dbReference type="KEGG" id="goe:100901502"/>
<organism evidence="5 6">
    <name type="scientific">Galendromus occidentalis</name>
    <name type="common">western predatory mite</name>
    <dbReference type="NCBI Taxonomy" id="34638"/>
    <lineage>
        <taxon>Eukaryota</taxon>
        <taxon>Metazoa</taxon>
        <taxon>Ecdysozoa</taxon>
        <taxon>Arthropoda</taxon>
        <taxon>Chelicerata</taxon>
        <taxon>Arachnida</taxon>
        <taxon>Acari</taxon>
        <taxon>Parasitiformes</taxon>
        <taxon>Mesostigmata</taxon>
        <taxon>Gamasina</taxon>
        <taxon>Phytoseioidea</taxon>
        <taxon>Phytoseiidae</taxon>
        <taxon>Typhlodrominae</taxon>
        <taxon>Galendromus</taxon>
    </lineage>
</organism>
<evidence type="ECO:0000313" key="6">
    <source>
        <dbReference type="RefSeq" id="XP_003746039.2"/>
    </source>
</evidence>
<dbReference type="InterPro" id="IPR019148">
    <property type="entry name" value="Nuclear_protein_DGCR14_ESS-2"/>
</dbReference>
<accession>A0AAJ6QW63</accession>
<evidence type="ECO:0000256" key="3">
    <source>
        <dbReference type="ARBA" id="ARBA00023242"/>
    </source>
</evidence>
<evidence type="ECO:0000313" key="5">
    <source>
        <dbReference type="Proteomes" id="UP000694867"/>
    </source>
</evidence>
<dbReference type="GO" id="GO:0071013">
    <property type="term" value="C:catalytic step 2 spliceosome"/>
    <property type="evidence" value="ECO:0007669"/>
    <property type="project" value="TreeGrafter"/>
</dbReference>
<dbReference type="CTD" id="109579"/>
<proteinExistence type="inferred from homology"/>
<feature type="region of interest" description="Disordered" evidence="4">
    <location>
        <begin position="119"/>
        <end position="155"/>
    </location>
</feature>
<comment type="subcellular location">
    <subcellularLocation>
        <location evidence="1">Nucleus</location>
    </subcellularLocation>
</comment>
<keyword evidence="3" id="KW-0539">Nucleus</keyword>
<reference evidence="6" key="1">
    <citation type="submission" date="2025-08" db="UniProtKB">
        <authorList>
            <consortium name="RefSeq"/>
        </authorList>
    </citation>
    <scope>IDENTIFICATION</scope>
</reference>
<name>A0AAJ6QW63_9ACAR</name>
<gene>
    <name evidence="6" type="primary">LOC100901502</name>
</gene>
<dbReference type="PANTHER" id="PTHR12940:SF0">
    <property type="entry name" value="SPLICING FACTOR ESS-2 HOMOLOG"/>
    <property type="match status" value="1"/>
</dbReference>
<dbReference type="Proteomes" id="UP000694867">
    <property type="component" value="Unplaced"/>
</dbReference>
<feature type="region of interest" description="Disordered" evidence="4">
    <location>
        <begin position="271"/>
        <end position="296"/>
    </location>
</feature>
<dbReference type="PANTHER" id="PTHR12940">
    <property type="entry name" value="ES-2 PROTEIN - RELATED"/>
    <property type="match status" value="1"/>
</dbReference>
<evidence type="ECO:0000256" key="4">
    <source>
        <dbReference type="SAM" id="MobiDB-lite"/>
    </source>
</evidence>
<keyword evidence="5" id="KW-1185">Reference proteome</keyword>
<dbReference type="GeneID" id="100901502"/>
<comment type="similarity">
    <text evidence="2">Belongs to the ESS2 family.</text>
</comment>
<feature type="compositionally biased region" description="Polar residues" evidence="4">
    <location>
        <begin position="141"/>
        <end position="154"/>
    </location>
</feature>
<dbReference type="RefSeq" id="XP_003746039.2">
    <property type="nucleotide sequence ID" value="XM_003745991.2"/>
</dbReference>
<dbReference type="AlphaFoldDB" id="A0AAJ6QW63"/>
<dbReference type="Pfam" id="PF09751">
    <property type="entry name" value="Es2"/>
    <property type="match status" value="1"/>
</dbReference>